<name>A0AAV3QIH1_LITER</name>
<keyword evidence="3" id="KW-1185">Reference proteome</keyword>
<feature type="transmembrane region" description="Helical" evidence="1">
    <location>
        <begin position="24"/>
        <end position="46"/>
    </location>
</feature>
<evidence type="ECO:0000313" key="2">
    <source>
        <dbReference type="EMBL" id="GAA0163882.1"/>
    </source>
</evidence>
<dbReference type="AlphaFoldDB" id="A0AAV3QIH1"/>
<proteinExistence type="predicted"/>
<keyword evidence="1" id="KW-1133">Transmembrane helix</keyword>
<dbReference type="EMBL" id="BAABME010004882">
    <property type="protein sequence ID" value="GAA0163882.1"/>
    <property type="molecule type" value="Genomic_DNA"/>
</dbReference>
<sequence length="152" mass="17352">MLSSFCLDLSLQGMNLARYARSVYLARSVFLDLSLVLLVLSAWLILESSYYISCLKIKLSNNGPLLRNSNPQVCTCLHFGCLLFELFCLFEPHTAALKPDPPKIPTEGRVCKRPQRYYLGKRLTTLHLLQSPCERSFVTCHEDWEKLLILAV</sequence>
<organism evidence="2 3">
    <name type="scientific">Lithospermum erythrorhizon</name>
    <name type="common">Purple gromwell</name>
    <name type="synonym">Lithospermum officinale var. erythrorhizon</name>
    <dbReference type="NCBI Taxonomy" id="34254"/>
    <lineage>
        <taxon>Eukaryota</taxon>
        <taxon>Viridiplantae</taxon>
        <taxon>Streptophyta</taxon>
        <taxon>Embryophyta</taxon>
        <taxon>Tracheophyta</taxon>
        <taxon>Spermatophyta</taxon>
        <taxon>Magnoliopsida</taxon>
        <taxon>eudicotyledons</taxon>
        <taxon>Gunneridae</taxon>
        <taxon>Pentapetalae</taxon>
        <taxon>asterids</taxon>
        <taxon>lamiids</taxon>
        <taxon>Boraginales</taxon>
        <taxon>Boraginaceae</taxon>
        <taxon>Boraginoideae</taxon>
        <taxon>Lithospermeae</taxon>
        <taxon>Lithospermum</taxon>
    </lineage>
</organism>
<evidence type="ECO:0000256" key="1">
    <source>
        <dbReference type="SAM" id="Phobius"/>
    </source>
</evidence>
<dbReference type="Proteomes" id="UP001454036">
    <property type="component" value="Unassembled WGS sequence"/>
</dbReference>
<accession>A0AAV3QIH1</accession>
<comment type="caution">
    <text evidence="2">The sequence shown here is derived from an EMBL/GenBank/DDBJ whole genome shotgun (WGS) entry which is preliminary data.</text>
</comment>
<gene>
    <name evidence="2" type="ORF">LIER_19649</name>
</gene>
<keyword evidence="1" id="KW-0472">Membrane</keyword>
<protein>
    <submittedName>
        <fullName evidence="2">Uncharacterized protein</fullName>
    </submittedName>
</protein>
<evidence type="ECO:0000313" key="3">
    <source>
        <dbReference type="Proteomes" id="UP001454036"/>
    </source>
</evidence>
<keyword evidence="1" id="KW-0812">Transmembrane</keyword>
<reference evidence="2 3" key="1">
    <citation type="submission" date="2024-01" db="EMBL/GenBank/DDBJ databases">
        <title>The complete chloroplast genome sequence of Lithospermum erythrorhizon: insights into the phylogenetic relationship among Boraginaceae species and the maternal lineages of purple gromwells.</title>
        <authorList>
            <person name="Okada T."/>
            <person name="Watanabe K."/>
        </authorList>
    </citation>
    <scope>NUCLEOTIDE SEQUENCE [LARGE SCALE GENOMIC DNA]</scope>
</reference>